<name>A0AAU9S492_THLAR</name>
<dbReference type="EMBL" id="CAJVSB020000568">
    <property type="protein sequence ID" value="CAH2056802.1"/>
    <property type="molecule type" value="Genomic_DNA"/>
</dbReference>
<evidence type="ECO:0000256" key="3">
    <source>
        <dbReference type="ARBA" id="ARBA00022679"/>
    </source>
</evidence>
<evidence type="ECO:0000256" key="4">
    <source>
        <dbReference type="RuleBase" id="RU003718"/>
    </source>
</evidence>
<keyword evidence="6" id="KW-1185">Reference proteome</keyword>
<dbReference type="InterPro" id="IPR002213">
    <property type="entry name" value="UDP_glucos_trans"/>
</dbReference>
<dbReference type="InterPro" id="IPR035595">
    <property type="entry name" value="UDP_glycos_trans_CS"/>
</dbReference>
<sequence>MREAESSAFGVVVNSFTELEGGCAEEYEKAIKKKVWCVGPVSLCNRAVSDKFERGNRASIDEKTCLNWLDSMQPNSVLYACLGSQCRLVPSQLIELGLGLEASNHPFIWVIKIGERFEELEKWFVEEKFEERIKGRGLLIKGWAPQLLILSHPATKAFLTHCGWNSTIEGVCSGVPLVTWPMFAEQFFNEKLVVEILRVGVRVGVDVP</sequence>
<keyword evidence="2 4" id="KW-0328">Glycosyltransferase</keyword>
<evidence type="ECO:0000313" key="6">
    <source>
        <dbReference type="Proteomes" id="UP000836841"/>
    </source>
</evidence>
<accession>A0AAU9S492</accession>
<dbReference type="Proteomes" id="UP000836841">
    <property type="component" value="Unassembled WGS sequence"/>
</dbReference>
<dbReference type="AlphaFoldDB" id="A0AAU9S492"/>
<organism evidence="5 6">
    <name type="scientific">Thlaspi arvense</name>
    <name type="common">Field penny-cress</name>
    <dbReference type="NCBI Taxonomy" id="13288"/>
    <lineage>
        <taxon>Eukaryota</taxon>
        <taxon>Viridiplantae</taxon>
        <taxon>Streptophyta</taxon>
        <taxon>Embryophyta</taxon>
        <taxon>Tracheophyta</taxon>
        <taxon>Spermatophyta</taxon>
        <taxon>Magnoliopsida</taxon>
        <taxon>eudicotyledons</taxon>
        <taxon>Gunneridae</taxon>
        <taxon>Pentapetalae</taxon>
        <taxon>rosids</taxon>
        <taxon>malvids</taxon>
        <taxon>Brassicales</taxon>
        <taxon>Brassicaceae</taxon>
        <taxon>Thlaspideae</taxon>
        <taxon>Thlaspi</taxon>
    </lineage>
</organism>
<evidence type="ECO:0000313" key="5">
    <source>
        <dbReference type="EMBL" id="CAH2056802.1"/>
    </source>
</evidence>
<proteinExistence type="inferred from homology"/>
<dbReference type="PROSITE" id="PS00375">
    <property type="entry name" value="UDPGT"/>
    <property type="match status" value="1"/>
</dbReference>
<gene>
    <name evidence="5" type="ORF">TAV2_LOCUS11997</name>
</gene>
<dbReference type="PANTHER" id="PTHR48047:SF143">
    <property type="entry name" value="UDP-GLYCOSYLTRANSFERASE 73D1"/>
    <property type="match status" value="1"/>
</dbReference>
<dbReference type="GO" id="GO:0035251">
    <property type="term" value="F:UDP-glucosyltransferase activity"/>
    <property type="evidence" value="ECO:0007669"/>
    <property type="project" value="TreeGrafter"/>
</dbReference>
<dbReference type="Pfam" id="PF00201">
    <property type="entry name" value="UDPGT"/>
    <property type="match status" value="1"/>
</dbReference>
<dbReference type="SUPFAM" id="SSF53756">
    <property type="entry name" value="UDP-Glycosyltransferase/glycogen phosphorylase"/>
    <property type="match status" value="1"/>
</dbReference>
<dbReference type="CDD" id="cd03784">
    <property type="entry name" value="GT1_Gtf-like"/>
    <property type="match status" value="1"/>
</dbReference>
<comment type="similarity">
    <text evidence="1 4">Belongs to the UDP-glycosyltransferase family.</text>
</comment>
<dbReference type="Gene3D" id="3.40.50.2000">
    <property type="entry name" value="Glycogen Phosphorylase B"/>
    <property type="match status" value="2"/>
</dbReference>
<comment type="caution">
    <text evidence="5">The sequence shown here is derived from an EMBL/GenBank/DDBJ whole genome shotgun (WGS) entry which is preliminary data.</text>
</comment>
<reference evidence="5 6" key="1">
    <citation type="submission" date="2022-03" db="EMBL/GenBank/DDBJ databases">
        <authorList>
            <person name="Nunn A."/>
            <person name="Chopra R."/>
            <person name="Nunn A."/>
            <person name="Contreras Garrido A."/>
        </authorList>
    </citation>
    <scope>NUCLEOTIDE SEQUENCE [LARGE SCALE GENOMIC DNA]</scope>
</reference>
<evidence type="ECO:0000256" key="2">
    <source>
        <dbReference type="ARBA" id="ARBA00022676"/>
    </source>
</evidence>
<evidence type="ECO:0000256" key="1">
    <source>
        <dbReference type="ARBA" id="ARBA00009995"/>
    </source>
</evidence>
<dbReference type="FunFam" id="3.40.50.2000:FF:000047">
    <property type="entry name" value="Glycosyltransferase"/>
    <property type="match status" value="1"/>
</dbReference>
<keyword evidence="3 4" id="KW-0808">Transferase</keyword>
<protein>
    <submittedName>
        <fullName evidence="5">Uncharacterized protein</fullName>
    </submittedName>
</protein>
<dbReference type="PANTHER" id="PTHR48047">
    <property type="entry name" value="GLYCOSYLTRANSFERASE"/>
    <property type="match status" value="1"/>
</dbReference>